<name>A0ACC1IA28_9FUNG</name>
<organism evidence="1 2">
    <name type="scientific">Kickxella alabastrina</name>
    <dbReference type="NCBI Taxonomy" id="61397"/>
    <lineage>
        <taxon>Eukaryota</taxon>
        <taxon>Fungi</taxon>
        <taxon>Fungi incertae sedis</taxon>
        <taxon>Zoopagomycota</taxon>
        <taxon>Kickxellomycotina</taxon>
        <taxon>Kickxellomycetes</taxon>
        <taxon>Kickxellales</taxon>
        <taxon>Kickxellaceae</taxon>
        <taxon>Kickxella</taxon>
    </lineage>
</organism>
<proteinExistence type="predicted"/>
<dbReference type="Proteomes" id="UP001150581">
    <property type="component" value="Unassembled WGS sequence"/>
</dbReference>
<evidence type="ECO:0000313" key="1">
    <source>
        <dbReference type="EMBL" id="KAJ1887205.1"/>
    </source>
</evidence>
<gene>
    <name evidence="1" type="ORF">LPJ66_009237</name>
</gene>
<evidence type="ECO:0000313" key="2">
    <source>
        <dbReference type="Proteomes" id="UP001150581"/>
    </source>
</evidence>
<dbReference type="EMBL" id="JANBPG010002056">
    <property type="protein sequence ID" value="KAJ1887205.1"/>
    <property type="molecule type" value="Genomic_DNA"/>
</dbReference>
<accession>A0ACC1IA28</accession>
<reference evidence="1" key="1">
    <citation type="submission" date="2022-07" db="EMBL/GenBank/DDBJ databases">
        <title>Phylogenomic reconstructions and comparative analyses of Kickxellomycotina fungi.</title>
        <authorList>
            <person name="Reynolds N.K."/>
            <person name="Stajich J.E."/>
            <person name="Barry K."/>
            <person name="Grigoriev I.V."/>
            <person name="Crous P."/>
            <person name="Smith M.E."/>
        </authorList>
    </citation>
    <scope>NUCLEOTIDE SEQUENCE</scope>
    <source>
        <strain evidence="1">Benny 63K</strain>
    </source>
</reference>
<sequence>FIELLGVEEQCNQFVRDFPSLFLDLTKAFPVLQNKKRITNTEHIPKASDIFETVPPTLLNVKEELQYVKFVHESVIAMSEKVDALNKTIPDDSTKAPALILVIEDCQEAATADSTHKPGLTFYHRAVCVHDITTVDFMLEAKMDPATKGPSDKTGGQLTDYANAL</sequence>
<protein>
    <submittedName>
        <fullName evidence="1">Uncharacterized protein</fullName>
    </submittedName>
</protein>
<keyword evidence="2" id="KW-1185">Reference proteome</keyword>
<feature type="non-terminal residue" evidence="1">
    <location>
        <position position="1"/>
    </location>
</feature>
<comment type="caution">
    <text evidence="1">The sequence shown here is derived from an EMBL/GenBank/DDBJ whole genome shotgun (WGS) entry which is preliminary data.</text>
</comment>